<proteinExistence type="predicted"/>
<accession>A0A0C3FK52</accession>
<sequence>MPCQFSSVDLSMRDAVGDRLYLGQGFHRDGTLFDADQATSFKYVTTFLS</sequence>
<keyword evidence="2" id="KW-1185">Reference proteome</keyword>
<reference evidence="2" key="2">
    <citation type="submission" date="2015-01" db="EMBL/GenBank/DDBJ databases">
        <title>Evolutionary Origins and Diversification of the Mycorrhizal Mutualists.</title>
        <authorList>
            <consortium name="DOE Joint Genome Institute"/>
            <consortium name="Mycorrhizal Genomics Consortium"/>
            <person name="Kohler A."/>
            <person name="Kuo A."/>
            <person name="Nagy L.G."/>
            <person name="Floudas D."/>
            <person name="Copeland A."/>
            <person name="Barry K.W."/>
            <person name="Cichocki N."/>
            <person name="Veneault-Fourrey C."/>
            <person name="LaButti K."/>
            <person name="Lindquist E.A."/>
            <person name="Lipzen A."/>
            <person name="Lundell T."/>
            <person name="Morin E."/>
            <person name="Murat C."/>
            <person name="Riley R."/>
            <person name="Ohm R."/>
            <person name="Sun H."/>
            <person name="Tunlid A."/>
            <person name="Henrissat B."/>
            <person name="Grigoriev I.V."/>
            <person name="Hibbett D.S."/>
            <person name="Martin F."/>
        </authorList>
    </citation>
    <scope>NUCLEOTIDE SEQUENCE [LARGE SCALE GENOMIC DNA]</scope>
    <source>
        <strain evidence="2">F 1598</strain>
    </source>
</reference>
<dbReference type="AlphaFoldDB" id="A0A0C3FK52"/>
<dbReference type="InParanoid" id="A0A0C3FK52"/>
<evidence type="ECO:0000313" key="2">
    <source>
        <dbReference type="Proteomes" id="UP000054166"/>
    </source>
</evidence>
<dbReference type="Proteomes" id="UP000054166">
    <property type="component" value="Unassembled WGS sequence"/>
</dbReference>
<organism evidence="1 2">
    <name type="scientific">Piloderma croceum (strain F 1598)</name>
    <dbReference type="NCBI Taxonomy" id="765440"/>
    <lineage>
        <taxon>Eukaryota</taxon>
        <taxon>Fungi</taxon>
        <taxon>Dikarya</taxon>
        <taxon>Basidiomycota</taxon>
        <taxon>Agaricomycotina</taxon>
        <taxon>Agaricomycetes</taxon>
        <taxon>Agaricomycetidae</taxon>
        <taxon>Atheliales</taxon>
        <taxon>Atheliaceae</taxon>
        <taxon>Piloderma</taxon>
    </lineage>
</organism>
<dbReference type="OrthoDB" id="5541786at2759"/>
<dbReference type="EMBL" id="KN833005">
    <property type="protein sequence ID" value="KIM80289.1"/>
    <property type="molecule type" value="Genomic_DNA"/>
</dbReference>
<protein>
    <submittedName>
        <fullName evidence="1">Uncharacterized protein</fullName>
    </submittedName>
</protein>
<dbReference type="HOGENOM" id="CLU_3143610_0_0_1"/>
<reference evidence="1 2" key="1">
    <citation type="submission" date="2014-04" db="EMBL/GenBank/DDBJ databases">
        <authorList>
            <consortium name="DOE Joint Genome Institute"/>
            <person name="Kuo A."/>
            <person name="Tarkka M."/>
            <person name="Buscot F."/>
            <person name="Kohler A."/>
            <person name="Nagy L.G."/>
            <person name="Floudas D."/>
            <person name="Copeland A."/>
            <person name="Barry K.W."/>
            <person name="Cichocki N."/>
            <person name="Veneault-Fourrey C."/>
            <person name="LaButti K."/>
            <person name="Lindquist E.A."/>
            <person name="Lipzen A."/>
            <person name="Lundell T."/>
            <person name="Morin E."/>
            <person name="Murat C."/>
            <person name="Sun H."/>
            <person name="Tunlid A."/>
            <person name="Henrissat B."/>
            <person name="Grigoriev I.V."/>
            <person name="Hibbett D.S."/>
            <person name="Martin F."/>
            <person name="Nordberg H.P."/>
            <person name="Cantor M.N."/>
            <person name="Hua S.X."/>
        </authorList>
    </citation>
    <scope>NUCLEOTIDE SEQUENCE [LARGE SCALE GENOMIC DNA]</scope>
    <source>
        <strain evidence="1 2">F 1598</strain>
    </source>
</reference>
<name>A0A0C3FK52_PILCF</name>
<evidence type="ECO:0000313" key="1">
    <source>
        <dbReference type="EMBL" id="KIM80289.1"/>
    </source>
</evidence>
<gene>
    <name evidence="1" type="ORF">PILCRDRAFT_9816</name>
</gene>